<proteinExistence type="predicted"/>
<evidence type="ECO:0000313" key="1">
    <source>
        <dbReference type="EMBL" id="AFM40943.1"/>
    </source>
</evidence>
<dbReference type="RefSeq" id="WP_014826948.1">
    <property type="nucleotide sequence ID" value="NC_018068.1"/>
</dbReference>
<keyword evidence="2" id="KW-1185">Reference proteome</keyword>
<organism evidence="1 2">
    <name type="scientific">Desulfosporosinus acidiphilus (strain DSM 22704 / JCM 16185 / SJ4)</name>
    <dbReference type="NCBI Taxonomy" id="646529"/>
    <lineage>
        <taxon>Bacteria</taxon>
        <taxon>Bacillati</taxon>
        <taxon>Bacillota</taxon>
        <taxon>Clostridia</taxon>
        <taxon>Eubacteriales</taxon>
        <taxon>Desulfitobacteriaceae</taxon>
        <taxon>Desulfosporosinus</taxon>
    </lineage>
</organism>
<dbReference type="OrthoDB" id="359604at186802"/>
<dbReference type="Proteomes" id="UP000002892">
    <property type="component" value="Chromosome"/>
</dbReference>
<dbReference type="EMBL" id="CP003639">
    <property type="protein sequence ID" value="AFM40943.1"/>
    <property type="molecule type" value="Genomic_DNA"/>
</dbReference>
<dbReference type="KEGG" id="dai:Desaci_1966"/>
<evidence type="ECO:0000313" key="2">
    <source>
        <dbReference type="Proteomes" id="UP000002892"/>
    </source>
</evidence>
<dbReference type="HOGENOM" id="CLU_172412_0_0_9"/>
<accession>I4D569</accession>
<gene>
    <name evidence="1" type="ordered locus">Desaci_1966</name>
</gene>
<dbReference type="STRING" id="646529.Desaci_1966"/>
<dbReference type="AlphaFoldDB" id="I4D569"/>
<sequence>MVCKRIQSSVLILCICLIVLGITYVYRTPYGVTPEKAINAFLDSRTNYYRLLEETKESSIGSNVIRYVVTVECKYNWLGGHDGRGDGLNIYFFDITKSDKGWYVSSANSGP</sequence>
<name>I4D569_DESAJ</name>
<reference evidence="1 2" key="1">
    <citation type="journal article" date="2012" name="J. Bacteriol.">
        <title>Complete genome sequences of Desulfosporosinus orientis DSM765T, Desulfosporosinus youngiae DSM17734T, Desulfosporosinus meridiei DSM13257T, and Desulfosporosinus acidiphilus DSM22704T.</title>
        <authorList>
            <person name="Pester M."/>
            <person name="Brambilla E."/>
            <person name="Alazard D."/>
            <person name="Rattei T."/>
            <person name="Weinmaier T."/>
            <person name="Han J."/>
            <person name="Lucas S."/>
            <person name="Lapidus A."/>
            <person name="Cheng J.F."/>
            <person name="Goodwin L."/>
            <person name="Pitluck S."/>
            <person name="Peters L."/>
            <person name="Ovchinnikova G."/>
            <person name="Teshima H."/>
            <person name="Detter J.C."/>
            <person name="Han C.S."/>
            <person name="Tapia R."/>
            <person name="Land M.L."/>
            <person name="Hauser L."/>
            <person name="Kyrpides N.C."/>
            <person name="Ivanova N.N."/>
            <person name="Pagani I."/>
            <person name="Huntmann M."/>
            <person name="Wei C.L."/>
            <person name="Davenport K.W."/>
            <person name="Daligault H."/>
            <person name="Chain P.S."/>
            <person name="Chen A."/>
            <person name="Mavromatis K."/>
            <person name="Markowitz V."/>
            <person name="Szeto E."/>
            <person name="Mikhailova N."/>
            <person name="Pati A."/>
            <person name="Wagner M."/>
            <person name="Woyke T."/>
            <person name="Ollivier B."/>
            <person name="Klenk H.P."/>
            <person name="Spring S."/>
            <person name="Loy A."/>
        </authorList>
    </citation>
    <scope>NUCLEOTIDE SEQUENCE [LARGE SCALE GENOMIC DNA]</scope>
    <source>
        <strain evidence="2">DSM 22704 / JCM 16185 / SJ4</strain>
    </source>
</reference>
<protein>
    <submittedName>
        <fullName evidence="1">Uncharacterized protein</fullName>
    </submittedName>
</protein>